<proteinExistence type="predicted"/>
<feature type="transmembrane region" description="Helical" evidence="1">
    <location>
        <begin position="96"/>
        <end position="117"/>
    </location>
</feature>
<organism evidence="2 3">
    <name type="scientific">BD1-7 clade bacterium</name>
    <dbReference type="NCBI Taxonomy" id="2029982"/>
    <lineage>
        <taxon>Bacteria</taxon>
        <taxon>Pseudomonadati</taxon>
        <taxon>Pseudomonadota</taxon>
        <taxon>Gammaproteobacteria</taxon>
        <taxon>Cellvibrionales</taxon>
        <taxon>Spongiibacteraceae</taxon>
        <taxon>BD1-7 clade</taxon>
    </lineage>
</organism>
<evidence type="ECO:0000313" key="3">
    <source>
        <dbReference type="Proteomes" id="UP000434580"/>
    </source>
</evidence>
<evidence type="ECO:0000313" key="2">
    <source>
        <dbReference type="EMBL" id="CAA0117222.1"/>
    </source>
</evidence>
<feature type="transmembrane region" description="Helical" evidence="1">
    <location>
        <begin position="235"/>
        <end position="254"/>
    </location>
</feature>
<accession>A0A5S9QHX1</accession>
<keyword evidence="1" id="KW-0472">Membrane</keyword>
<protein>
    <submittedName>
        <fullName evidence="2">Uncharacterized protein</fullName>
    </submittedName>
</protein>
<keyword evidence="1" id="KW-1133">Transmembrane helix</keyword>
<feature type="transmembrane region" description="Helical" evidence="1">
    <location>
        <begin position="28"/>
        <end position="47"/>
    </location>
</feature>
<dbReference type="OrthoDB" id="4703378at2"/>
<gene>
    <name evidence="2" type="ORF">DPBNPPHM_02227</name>
</gene>
<feature type="transmembrane region" description="Helical" evidence="1">
    <location>
        <begin position="59"/>
        <end position="76"/>
    </location>
</feature>
<dbReference type="AlphaFoldDB" id="A0A5S9QHX1"/>
<sequence length="264" mass="30504">MTTITTADLPMVGEPTARHLSLPARNHFLIWTALWWGGVGICAFLFFIGQLDFPTSTKISLYGISVWLNGWLLGLIGKQHRSKMDVYHDCLVLWMMSYAITNIMWEIPWVIFSPFVFENMHTLDDVVAHTGYMRESLLNMYWWILASFSAVDLRTVNHDPTFYTIELYAFINVASTIYFFHLNNKQSPYRYLIPVLGCGEPIAATFVFSFSEVFANFENMPGGVADTLLALVWTQYQYILFPLIFGYIGYQLLLDDWRKTHIKG</sequence>
<dbReference type="Proteomes" id="UP000434580">
    <property type="component" value="Unassembled WGS sequence"/>
</dbReference>
<feature type="transmembrane region" description="Helical" evidence="1">
    <location>
        <begin position="192"/>
        <end position="215"/>
    </location>
</feature>
<dbReference type="EMBL" id="CACSII010000019">
    <property type="protein sequence ID" value="CAA0117222.1"/>
    <property type="molecule type" value="Genomic_DNA"/>
</dbReference>
<feature type="transmembrane region" description="Helical" evidence="1">
    <location>
        <begin position="162"/>
        <end position="180"/>
    </location>
</feature>
<evidence type="ECO:0000256" key="1">
    <source>
        <dbReference type="SAM" id="Phobius"/>
    </source>
</evidence>
<keyword evidence="1" id="KW-0812">Transmembrane</keyword>
<reference evidence="2 3" key="1">
    <citation type="submission" date="2019-11" db="EMBL/GenBank/DDBJ databases">
        <authorList>
            <person name="Holert J."/>
        </authorList>
    </citation>
    <scope>NUCLEOTIDE SEQUENCE [LARGE SCALE GENOMIC DNA]</scope>
    <source>
        <strain evidence="2">BC5_2</strain>
    </source>
</reference>
<name>A0A5S9QHX1_9GAMM</name>